<proteinExistence type="predicted"/>
<feature type="domain" description="Ubiquitin-like" evidence="2">
    <location>
        <begin position="377"/>
        <end position="456"/>
    </location>
</feature>
<feature type="compositionally biased region" description="Polar residues" evidence="1">
    <location>
        <begin position="231"/>
        <end position="240"/>
    </location>
</feature>
<feature type="region of interest" description="Disordered" evidence="1">
    <location>
        <begin position="641"/>
        <end position="663"/>
    </location>
</feature>
<dbReference type="OrthoDB" id="3045089at2759"/>
<dbReference type="STRING" id="1745343.A0A2J6PK77"/>
<dbReference type="Pfam" id="PF22893">
    <property type="entry name" value="ULD_2"/>
    <property type="match status" value="1"/>
</dbReference>
<gene>
    <name evidence="3" type="ORF">NA56DRAFT_664780</name>
</gene>
<protein>
    <recommendedName>
        <fullName evidence="2">Ubiquitin-like domain-containing protein</fullName>
    </recommendedName>
</protein>
<dbReference type="PANTHER" id="PTHR39609:SF1">
    <property type="entry name" value="RFEG"/>
    <property type="match status" value="1"/>
</dbReference>
<feature type="region of interest" description="Disordered" evidence="1">
    <location>
        <begin position="231"/>
        <end position="292"/>
    </location>
</feature>
<dbReference type="Proteomes" id="UP000235672">
    <property type="component" value="Unassembled WGS sequence"/>
</dbReference>
<sequence length="663" mass="73593">MSFGWSAGDLVAAVKLLYQIGSALRESGGASSDFRDTLSFLQTVSQTLKHLNLLQTTPLEAQIAESLREQCDHIREPLSAFLKDVEKKFEPKIGFKSDCKKILAAPRMVQWALFTSKKAKHLQHRIAVSMVSVDLLLSQQILLTTQKMPQDVLDQMSHTIDSSIDTRMVPQTALLNQRIGALLEAQIASVDTITRSVREIGRSTAEAIDAKRLEDREAAAKLESRLERLLISQQNSSNGRTGPYPNLPNIPMAQSASTDLVSRGSTRASAEPSDVVRKHSFGERGQPSSLRRRLDGVRTSMGAIERSMGDLSVASTILNSDTANSEIERAARNILGSVWLLLSSLQLLIRELVNLLAPYLIVFYRTRIHGLLLYGDQFLFEDGIGRMKRLPCAQFQHWNVFYDFLVKSFRDAPGLSLVLTQQFRVMNGYNNYPITQEAWQAVVQPKAKITMAMVVAQGRNFGSCGDPSCSGRVTLTPKTATCICPVCGKHNHFLANIRISHKNGLQATFTKPGGLELNIKATETTSELSSFTNKNKEIAAFKRIALSNSYGFTARGESSNQKGTEMSSARSDGNRRPNEYFVPNDGIDREVITADICRYLGNDALNPETREVQEGYFITAYRNLTSAMVADLKADSARWEAERQRYRSSATHKSFPRDSTPGN</sequence>
<dbReference type="PANTHER" id="PTHR39609">
    <property type="entry name" value="RFEG-RELATED"/>
    <property type="match status" value="1"/>
</dbReference>
<accession>A0A2J6PK77</accession>
<feature type="compositionally biased region" description="Polar residues" evidence="1">
    <location>
        <begin position="554"/>
        <end position="571"/>
    </location>
</feature>
<evidence type="ECO:0000259" key="2">
    <source>
        <dbReference type="Pfam" id="PF22893"/>
    </source>
</evidence>
<dbReference type="EMBL" id="KZ613522">
    <property type="protein sequence ID" value="PMD14458.1"/>
    <property type="molecule type" value="Genomic_DNA"/>
</dbReference>
<organism evidence="3 4">
    <name type="scientific">Hyaloscypha hepaticicola</name>
    <dbReference type="NCBI Taxonomy" id="2082293"/>
    <lineage>
        <taxon>Eukaryota</taxon>
        <taxon>Fungi</taxon>
        <taxon>Dikarya</taxon>
        <taxon>Ascomycota</taxon>
        <taxon>Pezizomycotina</taxon>
        <taxon>Leotiomycetes</taxon>
        <taxon>Helotiales</taxon>
        <taxon>Hyaloscyphaceae</taxon>
        <taxon>Hyaloscypha</taxon>
    </lineage>
</organism>
<name>A0A2J6PK77_9HELO</name>
<dbReference type="InterPro" id="IPR054464">
    <property type="entry name" value="ULD_fung"/>
</dbReference>
<evidence type="ECO:0000256" key="1">
    <source>
        <dbReference type="SAM" id="MobiDB-lite"/>
    </source>
</evidence>
<evidence type="ECO:0000313" key="4">
    <source>
        <dbReference type="Proteomes" id="UP000235672"/>
    </source>
</evidence>
<feature type="compositionally biased region" description="Polar residues" evidence="1">
    <location>
        <begin position="252"/>
        <end position="268"/>
    </location>
</feature>
<feature type="region of interest" description="Disordered" evidence="1">
    <location>
        <begin position="554"/>
        <end position="582"/>
    </location>
</feature>
<reference evidence="3 4" key="1">
    <citation type="submission" date="2016-05" db="EMBL/GenBank/DDBJ databases">
        <title>A degradative enzymes factory behind the ericoid mycorrhizal symbiosis.</title>
        <authorList>
            <consortium name="DOE Joint Genome Institute"/>
            <person name="Martino E."/>
            <person name="Morin E."/>
            <person name="Grelet G."/>
            <person name="Kuo A."/>
            <person name="Kohler A."/>
            <person name="Daghino S."/>
            <person name="Barry K."/>
            <person name="Choi C."/>
            <person name="Cichocki N."/>
            <person name="Clum A."/>
            <person name="Copeland A."/>
            <person name="Hainaut M."/>
            <person name="Haridas S."/>
            <person name="Labutti K."/>
            <person name="Lindquist E."/>
            <person name="Lipzen A."/>
            <person name="Khouja H.-R."/>
            <person name="Murat C."/>
            <person name="Ohm R."/>
            <person name="Olson A."/>
            <person name="Spatafora J."/>
            <person name="Veneault-Fourrey C."/>
            <person name="Henrissat B."/>
            <person name="Grigoriev I."/>
            <person name="Martin F."/>
            <person name="Perotto S."/>
        </authorList>
    </citation>
    <scope>NUCLEOTIDE SEQUENCE [LARGE SCALE GENOMIC DNA]</scope>
    <source>
        <strain evidence="3 4">UAMH 7357</strain>
    </source>
</reference>
<evidence type="ECO:0000313" key="3">
    <source>
        <dbReference type="EMBL" id="PMD14458.1"/>
    </source>
</evidence>
<keyword evidence="4" id="KW-1185">Reference proteome</keyword>
<dbReference type="AlphaFoldDB" id="A0A2J6PK77"/>